<reference evidence="1 2" key="1">
    <citation type="submission" date="2016-09" db="EMBL/GenBank/DDBJ databases">
        <authorList>
            <person name="Capua I."/>
            <person name="De Benedictis P."/>
            <person name="Joannis T."/>
            <person name="Lombin L.H."/>
            <person name="Cattoli G."/>
        </authorList>
    </citation>
    <scope>NUCLEOTIDE SEQUENCE [LARGE SCALE GENOMIC DNA]</scope>
    <source>
        <strain evidence="1 2">LMG 25899</strain>
    </source>
</reference>
<accession>A0A1E5KTT3</accession>
<dbReference type="OrthoDB" id="9806027at2"/>
<organism evidence="1 2">
    <name type="scientific">Enterococcus rivorum</name>
    <dbReference type="NCBI Taxonomy" id="762845"/>
    <lineage>
        <taxon>Bacteria</taxon>
        <taxon>Bacillati</taxon>
        <taxon>Bacillota</taxon>
        <taxon>Bacilli</taxon>
        <taxon>Lactobacillales</taxon>
        <taxon>Enterococcaceae</taxon>
        <taxon>Enterococcus</taxon>
    </lineage>
</organism>
<dbReference type="PANTHER" id="PTHR10000">
    <property type="entry name" value="PHOSPHOSERINE PHOSPHATASE"/>
    <property type="match status" value="1"/>
</dbReference>
<gene>
    <name evidence="1" type="ORF">BCR26_05325</name>
</gene>
<dbReference type="SUPFAM" id="SSF56784">
    <property type="entry name" value="HAD-like"/>
    <property type="match status" value="1"/>
</dbReference>
<evidence type="ECO:0000313" key="1">
    <source>
        <dbReference type="EMBL" id="OEH81271.1"/>
    </source>
</evidence>
<dbReference type="Pfam" id="PF08282">
    <property type="entry name" value="Hydrolase_3"/>
    <property type="match status" value="1"/>
</dbReference>
<dbReference type="AlphaFoldDB" id="A0A1E5KTT3"/>
<proteinExistence type="predicted"/>
<keyword evidence="2" id="KW-1185">Reference proteome</keyword>
<dbReference type="RefSeq" id="WP_069699859.1">
    <property type="nucleotide sequence ID" value="NZ_JAGGMA010000004.1"/>
</dbReference>
<dbReference type="EMBL" id="MIEK01000056">
    <property type="protein sequence ID" value="OEH81271.1"/>
    <property type="molecule type" value="Genomic_DNA"/>
</dbReference>
<comment type="caution">
    <text evidence="1">The sequence shown here is derived from an EMBL/GenBank/DDBJ whole genome shotgun (WGS) entry which is preliminary data.</text>
</comment>
<dbReference type="STRING" id="762845.BCR26_05325"/>
<dbReference type="InterPro" id="IPR023214">
    <property type="entry name" value="HAD_sf"/>
</dbReference>
<dbReference type="GO" id="GO:0005829">
    <property type="term" value="C:cytosol"/>
    <property type="evidence" value="ECO:0007669"/>
    <property type="project" value="TreeGrafter"/>
</dbReference>
<sequence length="282" mass="31688">MNIVFCDIDGTFQNLAGPIPQVNFDSIEALHKQGDHFVFVTGRGYGQLDELMNQMDSECDVIFGNGSGYKLVGDEVKYRQCLTIEEAERILGILEDRAIFYHIHTSEGIILKPVSTYQKNILALREKMAFMGETGKEIMDFKENFFEEQQQVSNPLAYLKEHPEVKIIKIELMEASDEERDLLRDKLASEMAYVFSSFTQCLEVVHPQSTKGHAIQEFMEKFPEATSYGIGDGENDLAMLAVVDVSVAVANAKEIVKEQCSKIIGDCESGGVGNFIFEELIK</sequence>
<dbReference type="GO" id="GO:0016791">
    <property type="term" value="F:phosphatase activity"/>
    <property type="evidence" value="ECO:0007669"/>
    <property type="project" value="TreeGrafter"/>
</dbReference>
<dbReference type="InterPro" id="IPR036412">
    <property type="entry name" value="HAD-like_sf"/>
</dbReference>
<name>A0A1E5KTT3_9ENTE</name>
<dbReference type="Proteomes" id="UP000095256">
    <property type="component" value="Unassembled WGS sequence"/>
</dbReference>
<evidence type="ECO:0000313" key="2">
    <source>
        <dbReference type="Proteomes" id="UP000095256"/>
    </source>
</evidence>
<dbReference type="Gene3D" id="3.30.1240.10">
    <property type="match status" value="1"/>
</dbReference>
<dbReference type="GO" id="GO:0000287">
    <property type="term" value="F:magnesium ion binding"/>
    <property type="evidence" value="ECO:0007669"/>
    <property type="project" value="TreeGrafter"/>
</dbReference>
<dbReference type="Gene3D" id="3.40.50.1000">
    <property type="entry name" value="HAD superfamily/HAD-like"/>
    <property type="match status" value="1"/>
</dbReference>
<dbReference type="PANTHER" id="PTHR10000:SF55">
    <property type="entry name" value="5-AMINO-6-(5-PHOSPHO-D-RIBITYLAMINO)URACIL PHOSPHATASE YCSE"/>
    <property type="match status" value="1"/>
</dbReference>
<dbReference type="NCBIfam" id="TIGR01484">
    <property type="entry name" value="HAD-SF-IIB"/>
    <property type="match status" value="1"/>
</dbReference>
<protein>
    <submittedName>
        <fullName evidence="1">Hydrolase</fullName>
    </submittedName>
</protein>
<dbReference type="InterPro" id="IPR006379">
    <property type="entry name" value="HAD-SF_hydro_IIB"/>
</dbReference>
<keyword evidence="1" id="KW-0378">Hydrolase</keyword>